<dbReference type="EMBL" id="CM003374">
    <property type="protein sequence ID" value="KOM40014.1"/>
    <property type="molecule type" value="Genomic_DNA"/>
</dbReference>
<feature type="compositionally biased region" description="Polar residues" evidence="1">
    <location>
        <begin position="107"/>
        <end position="117"/>
    </location>
</feature>
<evidence type="ECO:0000313" key="3">
    <source>
        <dbReference type="Proteomes" id="UP000053144"/>
    </source>
</evidence>
<feature type="compositionally biased region" description="Polar residues" evidence="1">
    <location>
        <begin position="12"/>
        <end position="25"/>
    </location>
</feature>
<accession>A0A0L9UBX7</accession>
<dbReference type="Gramene" id="KOM40014">
    <property type="protein sequence ID" value="KOM40014"/>
    <property type="gene ID" value="LR48_Vigan04g021200"/>
</dbReference>
<dbReference type="AlphaFoldDB" id="A0A0L9UBX7"/>
<name>A0A0L9UBX7_PHAAN</name>
<feature type="compositionally biased region" description="Basic and acidic residues" evidence="1">
    <location>
        <begin position="29"/>
        <end position="39"/>
    </location>
</feature>
<evidence type="ECO:0000313" key="2">
    <source>
        <dbReference type="EMBL" id="KOM40014.1"/>
    </source>
</evidence>
<proteinExistence type="predicted"/>
<dbReference type="Proteomes" id="UP000053144">
    <property type="component" value="Chromosome 4"/>
</dbReference>
<gene>
    <name evidence="2" type="ORF">LR48_Vigan04g021200</name>
</gene>
<feature type="compositionally biased region" description="Basic and acidic residues" evidence="1">
    <location>
        <begin position="1"/>
        <end position="10"/>
    </location>
</feature>
<sequence>MEPHMKKEDEVVSNNAFDCSFSNSGDGVRNIDGKLKMSLEESPTMYRANQSKHMQKRSSHMQDARTSRTLVQDSGRSSPRKGRSSPANERSLREKWTFVECERTRGRSSSQRQNMTLVQKAEERTHVQPGRVDARPGAKRTLIQRGIRGRSSKI</sequence>
<feature type="compositionally biased region" description="Basic and acidic residues" evidence="1">
    <location>
        <begin position="120"/>
        <end position="136"/>
    </location>
</feature>
<protein>
    <submittedName>
        <fullName evidence="2">Uncharacterized protein</fullName>
    </submittedName>
</protein>
<feature type="region of interest" description="Disordered" evidence="1">
    <location>
        <begin position="1"/>
        <end position="154"/>
    </location>
</feature>
<feature type="compositionally biased region" description="Basic and acidic residues" evidence="1">
    <location>
        <begin position="90"/>
        <end position="105"/>
    </location>
</feature>
<evidence type="ECO:0000256" key="1">
    <source>
        <dbReference type="SAM" id="MobiDB-lite"/>
    </source>
</evidence>
<reference evidence="3" key="1">
    <citation type="journal article" date="2015" name="Proc. Natl. Acad. Sci. U.S.A.">
        <title>Genome sequencing of adzuki bean (Vigna angularis) provides insight into high starch and low fat accumulation and domestication.</title>
        <authorList>
            <person name="Yang K."/>
            <person name="Tian Z."/>
            <person name="Chen C."/>
            <person name="Luo L."/>
            <person name="Zhao B."/>
            <person name="Wang Z."/>
            <person name="Yu L."/>
            <person name="Li Y."/>
            <person name="Sun Y."/>
            <person name="Li W."/>
            <person name="Chen Y."/>
            <person name="Li Y."/>
            <person name="Zhang Y."/>
            <person name="Ai D."/>
            <person name="Zhao J."/>
            <person name="Shang C."/>
            <person name="Ma Y."/>
            <person name="Wu B."/>
            <person name="Wang M."/>
            <person name="Gao L."/>
            <person name="Sun D."/>
            <person name="Zhang P."/>
            <person name="Guo F."/>
            <person name="Wang W."/>
            <person name="Li Y."/>
            <person name="Wang J."/>
            <person name="Varshney R.K."/>
            <person name="Wang J."/>
            <person name="Ling H.Q."/>
            <person name="Wan P."/>
        </authorList>
    </citation>
    <scope>NUCLEOTIDE SEQUENCE</scope>
    <source>
        <strain evidence="3">cv. Jingnong 6</strain>
    </source>
</reference>
<organism evidence="2 3">
    <name type="scientific">Phaseolus angularis</name>
    <name type="common">Azuki bean</name>
    <name type="synonym">Vigna angularis</name>
    <dbReference type="NCBI Taxonomy" id="3914"/>
    <lineage>
        <taxon>Eukaryota</taxon>
        <taxon>Viridiplantae</taxon>
        <taxon>Streptophyta</taxon>
        <taxon>Embryophyta</taxon>
        <taxon>Tracheophyta</taxon>
        <taxon>Spermatophyta</taxon>
        <taxon>Magnoliopsida</taxon>
        <taxon>eudicotyledons</taxon>
        <taxon>Gunneridae</taxon>
        <taxon>Pentapetalae</taxon>
        <taxon>rosids</taxon>
        <taxon>fabids</taxon>
        <taxon>Fabales</taxon>
        <taxon>Fabaceae</taxon>
        <taxon>Papilionoideae</taxon>
        <taxon>50 kb inversion clade</taxon>
        <taxon>NPAAA clade</taxon>
        <taxon>indigoferoid/millettioid clade</taxon>
        <taxon>Phaseoleae</taxon>
        <taxon>Vigna</taxon>
    </lineage>
</organism>